<evidence type="ECO:0000313" key="2">
    <source>
        <dbReference type="WBParaSite" id="sdigi.contig179.g5741.t1"/>
    </source>
</evidence>
<proteinExistence type="predicted"/>
<dbReference type="Proteomes" id="UP000887581">
    <property type="component" value="Unplaced"/>
</dbReference>
<organism evidence="1 2">
    <name type="scientific">Setaria digitata</name>
    <dbReference type="NCBI Taxonomy" id="48799"/>
    <lineage>
        <taxon>Eukaryota</taxon>
        <taxon>Metazoa</taxon>
        <taxon>Ecdysozoa</taxon>
        <taxon>Nematoda</taxon>
        <taxon>Chromadorea</taxon>
        <taxon>Rhabditida</taxon>
        <taxon>Spirurina</taxon>
        <taxon>Spiruromorpha</taxon>
        <taxon>Filarioidea</taxon>
        <taxon>Setariidae</taxon>
        <taxon>Setaria</taxon>
    </lineage>
</organism>
<protein>
    <submittedName>
        <fullName evidence="2">Uncharacterized protein</fullName>
    </submittedName>
</protein>
<reference evidence="2" key="1">
    <citation type="submission" date="2022-11" db="UniProtKB">
        <authorList>
            <consortium name="WormBaseParasite"/>
        </authorList>
    </citation>
    <scope>IDENTIFICATION</scope>
</reference>
<sequence>MISDLKTTDEARLSRWNDEIYDDSYDYHHYDINDKENQRESEDATEERALLQQNLSSQPSDSEMLINEVCISDQNKYWI</sequence>
<dbReference type="AlphaFoldDB" id="A0A915PM69"/>
<accession>A0A915PM69</accession>
<dbReference type="WBParaSite" id="sdigi.contig179.g5741.t1">
    <property type="protein sequence ID" value="sdigi.contig179.g5741.t1"/>
    <property type="gene ID" value="sdigi.contig179.g5741"/>
</dbReference>
<keyword evidence="1" id="KW-1185">Reference proteome</keyword>
<evidence type="ECO:0000313" key="1">
    <source>
        <dbReference type="Proteomes" id="UP000887581"/>
    </source>
</evidence>
<name>A0A915PM69_9BILA</name>